<evidence type="ECO:0000259" key="3">
    <source>
        <dbReference type="Pfam" id="PF01494"/>
    </source>
</evidence>
<evidence type="ECO:0000313" key="5">
    <source>
        <dbReference type="Proteomes" id="UP000240739"/>
    </source>
</evidence>
<evidence type="ECO:0000313" key="4">
    <source>
        <dbReference type="EMBL" id="PTL59479.1"/>
    </source>
</evidence>
<sequence length="552" mass="59574">MAARVRAARRAPRAGPGVGAGASGVSVGGGFISEWGCNYSRDGGRLARMSQHDVVVVGARCAGSVAAAVLARAGRDVVVLDKSSFPSDQLSTHVLFGGGVDVLKDIGAFEKIAARDPSYMQDLELSFDEEVTVREPWGGPVGSTSNYVWCIPRPLQDAVLVETAREHGADVREGWEVLDVLWRGGRVRGVRAKDPEGAIHELHAKLVVGADGRRSTIAARVGAWQPYRASKNGRGLVFRYLDDPRVDTRDNATLHQWRDGDSFCMTFPSAPKPRLVALVMGPASDVARARKDPEGVWEEFLRRHPGWAKRIEGATNLSKLRSTADVPAYFRPSSGPGWALAGDAGHFKDPVIGNGQRDAMWMGHTLGTMAADVLDDPGALDATLRRYEQARDEECLSAYHFANGETRIQPQSPVLIALARKAARRVDPDPDLSDVFQRVRTQQDVLPVRRLAQGLGLAVAHDLRHRPGALPTTLRGAVEDLRTDLLVRAEARAKRFRSTRLIRGSEHPGWTWPAPPRRPAATVPETGAPPVAAAAPVPAPPSVPAGREAVVA</sequence>
<keyword evidence="1" id="KW-0560">Oxidoreductase</keyword>
<dbReference type="GO" id="GO:0016491">
    <property type="term" value="F:oxidoreductase activity"/>
    <property type="evidence" value="ECO:0007669"/>
    <property type="project" value="UniProtKB-KW"/>
</dbReference>
<gene>
    <name evidence="4" type="ORF">C7Y72_07365</name>
</gene>
<feature type="region of interest" description="Disordered" evidence="2">
    <location>
        <begin position="505"/>
        <end position="552"/>
    </location>
</feature>
<dbReference type="PANTHER" id="PTHR43476">
    <property type="entry name" value="3-(3-HYDROXY-PHENYL)PROPIONATE/3-HYDROXYCINNAMIC ACID HYDROXYLASE"/>
    <property type="match status" value="1"/>
</dbReference>
<dbReference type="AlphaFoldDB" id="A0A2T4UJR6"/>
<dbReference type="InterPro" id="IPR050631">
    <property type="entry name" value="PheA/TfdB_FAD_monoxygenase"/>
</dbReference>
<comment type="caution">
    <text evidence="4">The sequence shown here is derived from an EMBL/GenBank/DDBJ whole genome shotgun (WGS) entry which is preliminary data.</text>
</comment>
<organism evidence="4 5">
    <name type="scientific">Paraconexibacter algicola</name>
    <dbReference type="NCBI Taxonomy" id="2133960"/>
    <lineage>
        <taxon>Bacteria</taxon>
        <taxon>Bacillati</taxon>
        <taxon>Actinomycetota</taxon>
        <taxon>Thermoleophilia</taxon>
        <taxon>Solirubrobacterales</taxon>
        <taxon>Paraconexibacteraceae</taxon>
        <taxon>Paraconexibacter</taxon>
    </lineage>
</organism>
<dbReference type="InterPro" id="IPR002938">
    <property type="entry name" value="FAD-bd"/>
</dbReference>
<evidence type="ECO:0000256" key="2">
    <source>
        <dbReference type="SAM" id="MobiDB-lite"/>
    </source>
</evidence>
<name>A0A2T4UJR6_9ACTN</name>
<dbReference type="Proteomes" id="UP000240739">
    <property type="component" value="Unassembled WGS sequence"/>
</dbReference>
<protein>
    <submittedName>
        <fullName evidence="4">NAD(P)/FAD-dependent oxidoreductase</fullName>
    </submittedName>
</protein>
<feature type="domain" description="FAD-binding" evidence="3">
    <location>
        <begin position="53"/>
        <end position="392"/>
    </location>
</feature>
<dbReference type="EMBL" id="PYYB01000001">
    <property type="protein sequence ID" value="PTL59479.1"/>
    <property type="molecule type" value="Genomic_DNA"/>
</dbReference>
<reference evidence="4 5" key="1">
    <citation type="submission" date="2018-03" db="EMBL/GenBank/DDBJ databases">
        <title>Aquarubrobacter algicola gen. nov., sp. nov., a novel actinobacterium isolated from shallow eutrophic lake during the end of cyanobacterial harmful algal blooms.</title>
        <authorList>
            <person name="Chun S.J."/>
        </authorList>
    </citation>
    <scope>NUCLEOTIDE SEQUENCE [LARGE SCALE GENOMIC DNA]</scope>
    <source>
        <strain evidence="4 5">Seoho-28</strain>
    </source>
</reference>
<dbReference type="InterPro" id="IPR036188">
    <property type="entry name" value="FAD/NAD-bd_sf"/>
</dbReference>
<dbReference type="Pfam" id="PF01494">
    <property type="entry name" value="FAD_binding_3"/>
    <property type="match status" value="1"/>
</dbReference>
<accession>A0A2T4UJR6</accession>
<dbReference type="PANTHER" id="PTHR43476:SF5">
    <property type="entry name" value="FAD-DEPENDENT MONOOXYGENASE"/>
    <property type="match status" value="1"/>
</dbReference>
<feature type="compositionally biased region" description="Basic residues" evidence="2">
    <location>
        <begin position="1"/>
        <end position="12"/>
    </location>
</feature>
<dbReference type="SUPFAM" id="SSF51905">
    <property type="entry name" value="FAD/NAD(P)-binding domain"/>
    <property type="match status" value="1"/>
</dbReference>
<feature type="compositionally biased region" description="Low complexity" evidence="2">
    <location>
        <begin position="519"/>
        <end position="536"/>
    </location>
</feature>
<proteinExistence type="predicted"/>
<keyword evidence="5" id="KW-1185">Reference proteome</keyword>
<dbReference type="Gene3D" id="3.50.50.60">
    <property type="entry name" value="FAD/NAD(P)-binding domain"/>
    <property type="match status" value="1"/>
</dbReference>
<evidence type="ECO:0000256" key="1">
    <source>
        <dbReference type="ARBA" id="ARBA00023002"/>
    </source>
</evidence>
<feature type="region of interest" description="Disordered" evidence="2">
    <location>
        <begin position="1"/>
        <end position="21"/>
    </location>
</feature>
<dbReference type="PRINTS" id="PR00420">
    <property type="entry name" value="RNGMNOXGNASE"/>
</dbReference>
<dbReference type="GO" id="GO:0071949">
    <property type="term" value="F:FAD binding"/>
    <property type="evidence" value="ECO:0007669"/>
    <property type="project" value="InterPro"/>
</dbReference>